<feature type="domain" description="Glycine zipper 2TM" evidence="4">
    <location>
        <begin position="70"/>
        <end position="108"/>
    </location>
</feature>
<dbReference type="OrthoDB" id="8909257at2"/>
<dbReference type="AlphaFoldDB" id="A0A272EVK2"/>
<name>A0A272EVK2_9RHOO</name>
<sequence length="215" mass="22871">MIHARQFAVKEWIMKRILMTTMLACVACASQAAEYGKVISSTPIMETVSTPQRVCRDEQVAVPAQRSADGSIMGAIAGGLLGSTMGEGSGKTAATAAGVIVGAVVGDQAVNGDARGSTQTVRRCGTRYVKSQQLVGYDVEYEYAGKYYRTRTTNDPGDSIALSVTPLAGATSAVDEEEIIYDDVAAEPRRDYVRPSVMLNWSVGGGDPGPHHHRR</sequence>
<accession>A0A272EVK2</accession>
<gene>
    <name evidence="5" type="ORF">BGI27_05580</name>
    <name evidence="6" type="ORF">CGU29_04765</name>
</gene>
<dbReference type="EMBL" id="MDUX01000012">
    <property type="protein sequence ID" value="KAF7599919.1"/>
    <property type="molecule type" value="Genomic_DNA"/>
</dbReference>
<proteinExistence type="predicted"/>
<comment type="caution">
    <text evidence="6">The sequence shown here is derived from an EMBL/GenBank/DDBJ whole genome shotgun (WGS) entry which is preliminary data.</text>
</comment>
<evidence type="ECO:0000256" key="2">
    <source>
        <dbReference type="ARBA" id="ARBA00023136"/>
    </source>
</evidence>
<keyword evidence="3" id="KW-0732">Signal</keyword>
<dbReference type="Pfam" id="PF05433">
    <property type="entry name" value="Rick_17kDa_Anti"/>
    <property type="match status" value="1"/>
</dbReference>
<evidence type="ECO:0000256" key="3">
    <source>
        <dbReference type="SAM" id="SignalP"/>
    </source>
</evidence>
<dbReference type="InterPro" id="IPR008816">
    <property type="entry name" value="Gly_zipper_2TM_dom"/>
</dbReference>
<comment type="subcellular location">
    <subcellularLocation>
        <location evidence="1">Membrane</location>
    </subcellularLocation>
</comment>
<protein>
    <recommendedName>
        <fullName evidence="4">Glycine zipper 2TM domain-containing protein</fullName>
    </recommendedName>
</protein>
<dbReference type="EMBL" id="NMRN01000009">
    <property type="protein sequence ID" value="PAS94143.1"/>
    <property type="molecule type" value="Genomic_DNA"/>
</dbReference>
<dbReference type="GO" id="GO:0019867">
    <property type="term" value="C:outer membrane"/>
    <property type="evidence" value="ECO:0007669"/>
    <property type="project" value="InterPro"/>
</dbReference>
<dbReference type="Proteomes" id="UP000623509">
    <property type="component" value="Unassembled WGS sequence"/>
</dbReference>
<reference evidence="5 8" key="1">
    <citation type="submission" date="2016-08" db="EMBL/GenBank/DDBJ databases">
        <title>Candidatus Dactylopiibacterium carminicum genome sequence.</title>
        <authorList>
            <person name="Ramirez-Puebla S.T."/>
            <person name="Ormeno-Orrillo E."/>
            <person name="Vera-Ponce De Leon A."/>
            <person name="Luis L."/>
            <person name="Sanchez-Flores A."/>
            <person name="Monica R."/>
            <person name="Martinez-Romero E."/>
        </authorList>
    </citation>
    <scope>NUCLEOTIDE SEQUENCE [LARGE SCALE GENOMIC DNA]</scope>
    <source>
        <strain evidence="5">END1</strain>
    </source>
</reference>
<keyword evidence="2" id="KW-0472">Membrane</keyword>
<reference evidence="6 7" key="2">
    <citation type="submission" date="2017-07" db="EMBL/GenBank/DDBJ databases">
        <title>Candidatus Dactylopiibacterium carminicum, a nitrogen-fixing symbiont of the cochineal insect Dactylopius coccus and Dactylopius opuntiae (Hemiptera: Coccoidea: Dactylopiidae).</title>
        <authorList>
            <person name="Vera A."/>
        </authorList>
    </citation>
    <scope>NUCLEOTIDE SEQUENCE [LARGE SCALE GENOMIC DNA]</scope>
    <source>
        <strain evidence="6 7">NFDCM</strain>
    </source>
</reference>
<dbReference type="InterPro" id="IPR051407">
    <property type="entry name" value="Bact_OM_lipoprot/Surf_antigen"/>
</dbReference>
<keyword evidence="8" id="KW-1185">Reference proteome</keyword>
<evidence type="ECO:0000313" key="5">
    <source>
        <dbReference type="EMBL" id="KAF7599919.1"/>
    </source>
</evidence>
<dbReference type="Proteomes" id="UP000216107">
    <property type="component" value="Unassembled WGS sequence"/>
</dbReference>
<evidence type="ECO:0000313" key="8">
    <source>
        <dbReference type="Proteomes" id="UP000623509"/>
    </source>
</evidence>
<dbReference type="PANTHER" id="PTHR35603">
    <property type="match status" value="1"/>
</dbReference>
<evidence type="ECO:0000256" key="1">
    <source>
        <dbReference type="ARBA" id="ARBA00004370"/>
    </source>
</evidence>
<evidence type="ECO:0000259" key="4">
    <source>
        <dbReference type="Pfam" id="PF05433"/>
    </source>
</evidence>
<organism evidence="6 7">
    <name type="scientific">Candidatus Dactylopiibacterium carminicum</name>
    <dbReference type="NCBI Taxonomy" id="857335"/>
    <lineage>
        <taxon>Bacteria</taxon>
        <taxon>Pseudomonadati</taxon>
        <taxon>Pseudomonadota</taxon>
        <taxon>Betaproteobacteria</taxon>
        <taxon>Rhodocyclales</taxon>
        <taxon>Rhodocyclaceae</taxon>
        <taxon>Candidatus Dactylopiibacterium</taxon>
    </lineage>
</organism>
<evidence type="ECO:0000313" key="6">
    <source>
        <dbReference type="EMBL" id="PAS94143.1"/>
    </source>
</evidence>
<feature type="signal peptide" evidence="3">
    <location>
        <begin position="1"/>
        <end position="32"/>
    </location>
</feature>
<evidence type="ECO:0000313" key="7">
    <source>
        <dbReference type="Proteomes" id="UP000216107"/>
    </source>
</evidence>
<dbReference type="PANTHER" id="PTHR35603:SF2">
    <property type="entry name" value="OUTER MEMBRANE LIPOPROTEIN"/>
    <property type="match status" value="1"/>
</dbReference>
<feature type="chain" id="PRO_5012718513" description="Glycine zipper 2TM domain-containing protein" evidence="3">
    <location>
        <begin position="33"/>
        <end position="215"/>
    </location>
</feature>
<dbReference type="NCBIfam" id="NF008437">
    <property type="entry name" value="PRK11280.1"/>
    <property type="match status" value="1"/>
</dbReference>